<evidence type="ECO:0008006" key="4">
    <source>
        <dbReference type="Google" id="ProtNLM"/>
    </source>
</evidence>
<dbReference type="EMBL" id="LR743508">
    <property type="protein sequence ID" value="CAA2110046.1"/>
    <property type="molecule type" value="Genomic_DNA"/>
</dbReference>
<accession>A0A679JEX2</accession>
<dbReference type="AlphaFoldDB" id="A0A679JEX2"/>
<proteinExistence type="predicted"/>
<keyword evidence="2" id="KW-1133">Transmembrane helix</keyword>
<reference evidence="3" key="1">
    <citation type="submission" date="2019-12" db="EMBL/GenBank/DDBJ databases">
        <authorList>
            <person name="Cremers G."/>
        </authorList>
    </citation>
    <scope>NUCLEOTIDE SEQUENCE</scope>
    <source>
        <strain evidence="3">Vvax</strain>
    </source>
</reference>
<keyword evidence="2" id="KW-0472">Membrane</keyword>
<dbReference type="Gene3D" id="3.40.50.360">
    <property type="match status" value="1"/>
</dbReference>
<name>A0A679JEX2_VARPD</name>
<dbReference type="SUPFAM" id="SSF52218">
    <property type="entry name" value="Flavoproteins"/>
    <property type="match status" value="1"/>
</dbReference>
<feature type="transmembrane region" description="Helical" evidence="2">
    <location>
        <begin position="297"/>
        <end position="322"/>
    </location>
</feature>
<feature type="compositionally biased region" description="Low complexity" evidence="1">
    <location>
        <begin position="13"/>
        <end position="25"/>
    </location>
</feature>
<keyword evidence="2" id="KW-0812">Transmembrane</keyword>
<evidence type="ECO:0000256" key="2">
    <source>
        <dbReference type="SAM" id="Phobius"/>
    </source>
</evidence>
<dbReference type="InterPro" id="IPR029039">
    <property type="entry name" value="Flavoprotein-like_sf"/>
</dbReference>
<evidence type="ECO:0000256" key="1">
    <source>
        <dbReference type="SAM" id="MobiDB-lite"/>
    </source>
</evidence>
<organism evidence="3">
    <name type="scientific">Variovorax paradoxus</name>
    <dbReference type="NCBI Taxonomy" id="34073"/>
    <lineage>
        <taxon>Bacteria</taxon>
        <taxon>Pseudomonadati</taxon>
        <taxon>Pseudomonadota</taxon>
        <taxon>Betaproteobacteria</taxon>
        <taxon>Burkholderiales</taxon>
        <taxon>Comamonadaceae</taxon>
        <taxon>Variovorax</taxon>
    </lineage>
</organism>
<evidence type="ECO:0000313" key="3">
    <source>
        <dbReference type="EMBL" id="CAA2110046.1"/>
    </source>
</evidence>
<sequence length="353" mass="38565">MRSAQASLTFDGPETPTPVTSSFPSPSDPVAPVATSPSVKRVLLVRYSQSGQLDEVAEQIAAPLRADPSIQVHEEVLRPLKPYPFPWPFLAFFDAFPESAHMKPQPLAPLSLTGEEDFDLVILPYQVWFLAPSQPVAAFLKHPVAARLLRGKPVVTVIACRNMWLLAHEKLKGMLDDVGARLIDNVVLTDPGPTLATFFTTPAWLIWGRKRGFWGMPDAGLSTGQIAGTARFGRALRDALHRGLERGTQPLLAGLGAVRADAKLLVSEKAGTRSFYLWGKLIMAAGGPGAWQRKPLLLLYVLFLIALIVTVVPVSLTLQALLRPLFRGWLTKMTAQFECPSGSATDRTPLYDD</sequence>
<protein>
    <recommendedName>
        <fullName evidence="4">Dialkylrecorsinol condensing enzyme</fullName>
    </recommendedName>
</protein>
<gene>
    <name evidence="3" type="ORF">VVAX_06318</name>
</gene>
<feature type="region of interest" description="Disordered" evidence="1">
    <location>
        <begin position="1"/>
        <end position="35"/>
    </location>
</feature>